<keyword evidence="4" id="KW-0547">Nucleotide-binding</keyword>
<evidence type="ECO:0000313" key="10">
    <source>
        <dbReference type="Proteomes" id="UP000064137"/>
    </source>
</evidence>
<dbReference type="PANTHER" id="PTHR43071:SF2">
    <property type="entry name" value="2-AMINO-4-HYDROXY-6-HYDROXYMETHYLDIHYDROPTERIDINE PYROPHOSPHOKINASE"/>
    <property type="match status" value="1"/>
</dbReference>
<dbReference type="EMBL" id="CP013987">
    <property type="protein sequence ID" value="ALZ83013.1"/>
    <property type="molecule type" value="Genomic_DNA"/>
</dbReference>
<protein>
    <recommendedName>
        <fullName evidence="2">2-amino-4-hydroxy-6-hydroxymethyldihydropteridine diphosphokinase</fullName>
        <ecNumber evidence="2">2.7.6.3</ecNumber>
    </recommendedName>
</protein>
<dbReference type="GO" id="GO:0016301">
    <property type="term" value="F:kinase activity"/>
    <property type="evidence" value="ECO:0007669"/>
    <property type="project" value="UniProtKB-KW"/>
</dbReference>
<name>A0A0U4W4Z7_9PSED</name>
<keyword evidence="3" id="KW-0808">Transferase</keyword>
<dbReference type="RefSeq" id="WP_059313302.1">
    <property type="nucleotide sequence ID" value="NZ_CP013987.1"/>
</dbReference>
<dbReference type="GO" id="GO:0046654">
    <property type="term" value="P:tetrahydrofolate biosynthetic process"/>
    <property type="evidence" value="ECO:0007669"/>
    <property type="project" value="UniProtKB-UniPathway"/>
</dbReference>
<evidence type="ECO:0000256" key="5">
    <source>
        <dbReference type="ARBA" id="ARBA00022777"/>
    </source>
</evidence>
<dbReference type="GO" id="GO:0003848">
    <property type="term" value="F:2-amino-4-hydroxy-6-hydroxymethyldihydropteridine diphosphokinase activity"/>
    <property type="evidence" value="ECO:0007669"/>
    <property type="project" value="UniProtKB-EC"/>
</dbReference>
<evidence type="ECO:0000256" key="7">
    <source>
        <dbReference type="ARBA" id="ARBA00022909"/>
    </source>
</evidence>
<evidence type="ECO:0000256" key="4">
    <source>
        <dbReference type="ARBA" id="ARBA00022741"/>
    </source>
</evidence>
<sequence length="177" mass="19769">MTRVYLGLGSNIQREQHLGMALDELAMLLTDMQCSPVFESEAVGIRSAPFFNLVVAGNTDLDPTALSQRLKAIETRSGRYAPDRQGLPLDIDILLHGDLTGEFEGLTLPRAEILRNAFVLWPLALLVGERRHPDNGRSFNELWQEMRAQTNQVLRPVSFSWKGIELTPETLLGTKLA</sequence>
<dbReference type="KEGG" id="por:APT59_01885"/>
<dbReference type="Pfam" id="PF01288">
    <property type="entry name" value="HPPK"/>
    <property type="match status" value="1"/>
</dbReference>
<dbReference type="PANTHER" id="PTHR43071">
    <property type="entry name" value="2-AMINO-4-HYDROXY-6-HYDROXYMETHYLDIHYDROPTERIDINE PYROPHOSPHOKINASE"/>
    <property type="match status" value="1"/>
</dbReference>
<dbReference type="GO" id="GO:0046656">
    <property type="term" value="P:folic acid biosynthetic process"/>
    <property type="evidence" value="ECO:0007669"/>
    <property type="project" value="UniProtKB-KW"/>
</dbReference>
<evidence type="ECO:0000256" key="2">
    <source>
        <dbReference type="ARBA" id="ARBA00013253"/>
    </source>
</evidence>
<dbReference type="GO" id="GO:0005524">
    <property type="term" value="F:ATP binding"/>
    <property type="evidence" value="ECO:0007669"/>
    <property type="project" value="UniProtKB-KW"/>
</dbReference>
<dbReference type="AlphaFoldDB" id="A0A0U4W4Z7"/>
<reference evidence="9 10" key="1">
    <citation type="submission" date="2016-01" db="EMBL/GenBank/DDBJ databases">
        <title>Annotation of Pseudomonas oryzihabitans USDA-ARS-USMARC-56511.</title>
        <authorList>
            <person name="Harhay G.P."/>
            <person name="Harhay D.M."/>
            <person name="Smith T.P.L."/>
            <person name="Bono J.L."/>
            <person name="Heaton M.P."/>
            <person name="Clawson M.L."/>
            <person name="Chitko-Mckown C.G."/>
            <person name="Capik S.F."/>
            <person name="DeDonder K.D."/>
            <person name="Apley M.D."/>
            <person name="Lubbers B.V."/>
            <person name="White B.J."/>
            <person name="Larson R.L."/>
        </authorList>
    </citation>
    <scope>NUCLEOTIDE SEQUENCE [LARGE SCALE GENOMIC DNA]</scope>
    <source>
        <strain evidence="9 10">USDA-ARS-USMARC-56511</strain>
    </source>
</reference>
<dbReference type="NCBIfam" id="TIGR01498">
    <property type="entry name" value="folK"/>
    <property type="match status" value="1"/>
</dbReference>
<accession>A0A0U4W4Z7</accession>
<evidence type="ECO:0000256" key="3">
    <source>
        <dbReference type="ARBA" id="ARBA00022679"/>
    </source>
</evidence>
<dbReference type="UniPathway" id="UPA00077">
    <property type="reaction ID" value="UER00155"/>
</dbReference>
<dbReference type="Gene3D" id="3.30.70.560">
    <property type="entry name" value="7,8-Dihydro-6-hydroxymethylpterin-pyrophosphokinase HPPK"/>
    <property type="match status" value="1"/>
</dbReference>
<dbReference type="CDD" id="cd00483">
    <property type="entry name" value="HPPK"/>
    <property type="match status" value="1"/>
</dbReference>
<keyword evidence="6" id="KW-0067">ATP-binding</keyword>
<dbReference type="Proteomes" id="UP000064137">
    <property type="component" value="Chromosome"/>
</dbReference>
<dbReference type="OrthoDB" id="9790168at2"/>
<organism evidence="9 10">
    <name type="scientific">Pseudomonas oryzihabitans</name>
    <dbReference type="NCBI Taxonomy" id="47885"/>
    <lineage>
        <taxon>Bacteria</taxon>
        <taxon>Pseudomonadati</taxon>
        <taxon>Pseudomonadota</taxon>
        <taxon>Gammaproteobacteria</taxon>
        <taxon>Pseudomonadales</taxon>
        <taxon>Pseudomonadaceae</taxon>
        <taxon>Pseudomonas</taxon>
    </lineage>
</organism>
<keyword evidence="5 9" id="KW-0418">Kinase</keyword>
<dbReference type="InterPro" id="IPR000550">
    <property type="entry name" value="Hppk"/>
</dbReference>
<proteinExistence type="predicted"/>
<gene>
    <name evidence="9" type="ORF">APT59_01885</name>
</gene>
<dbReference type="EC" id="2.7.6.3" evidence="2"/>
<comment type="pathway">
    <text evidence="1">Cofactor biosynthesis; tetrahydrofolate biosynthesis; 2-amino-4-hydroxy-6-hydroxymethyl-7,8-dihydropteridine diphosphate from 7,8-dihydroneopterin triphosphate: step 4/4.</text>
</comment>
<evidence type="ECO:0000256" key="1">
    <source>
        <dbReference type="ARBA" id="ARBA00005051"/>
    </source>
</evidence>
<evidence type="ECO:0000259" key="8">
    <source>
        <dbReference type="Pfam" id="PF01288"/>
    </source>
</evidence>
<evidence type="ECO:0000313" key="9">
    <source>
        <dbReference type="EMBL" id="ALZ83013.1"/>
    </source>
</evidence>
<feature type="domain" description="7,8-dihydro-6-hydroxymethylpterin-pyrophosphokinase" evidence="8">
    <location>
        <begin position="5"/>
        <end position="125"/>
    </location>
</feature>
<keyword evidence="7" id="KW-0289">Folate biosynthesis</keyword>
<dbReference type="InterPro" id="IPR035907">
    <property type="entry name" value="Hppk_sf"/>
</dbReference>
<dbReference type="SUPFAM" id="SSF55083">
    <property type="entry name" value="6-hydroxymethyl-7,8-dihydropterin pyrophosphokinase, HPPK"/>
    <property type="match status" value="1"/>
</dbReference>
<evidence type="ECO:0000256" key="6">
    <source>
        <dbReference type="ARBA" id="ARBA00022840"/>
    </source>
</evidence>